<dbReference type="Ensembl" id="ENSFHET00000004412.1">
    <property type="protein sequence ID" value="ENSFHEP00000007089.1"/>
    <property type="gene ID" value="ENSFHEG00000008168.1"/>
</dbReference>
<evidence type="ECO:0000256" key="1">
    <source>
        <dbReference type="SAM" id="Coils"/>
    </source>
</evidence>
<evidence type="ECO:0000313" key="3">
    <source>
        <dbReference type="EMBL" id="JAR18981.1"/>
    </source>
</evidence>
<dbReference type="Proteomes" id="UP000265000">
    <property type="component" value="Unplaced"/>
</dbReference>
<evidence type="ECO:0000256" key="2">
    <source>
        <dbReference type="SAM" id="SignalP"/>
    </source>
</evidence>
<feature type="chain" id="PRO_5044548920" evidence="2">
    <location>
        <begin position="21"/>
        <end position="129"/>
    </location>
</feature>
<evidence type="ECO:0000313" key="5">
    <source>
        <dbReference type="Proteomes" id="UP000265000"/>
    </source>
</evidence>
<reference evidence="4" key="2">
    <citation type="submission" date="2025-05" db="UniProtKB">
        <authorList>
            <consortium name="Ensembl"/>
        </authorList>
    </citation>
    <scope>IDENTIFICATION</scope>
</reference>
<dbReference type="GeneTree" id="ENSGT00760000119766"/>
<dbReference type="AlphaFoldDB" id="A0A146VNP5"/>
<organism evidence="3">
    <name type="scientific">Fundulus heteroclitus</name>
    <name type="common">Killifish</name>
    <name type="synonym">Mummichog</name>
    <dbReference type="NCBI Taxonomy" id="8078"/>
    <lineage>
        <taxon>Eukaryota</taxon>
        <taxon>Metazoa</taxon>
        <taxon>Chordata</taxon>
        <taxon>Craniata</taxon>
        <taxon>Vertebrata</taxon>
        <taxon>Euteleostomi</taxon>
        <taxon>Actinopterygii</taxon>
        <taxon>Neopterygii</taxon>
        <taxon>Teleostei</taxon>
        <taxon>Neoteleostei</taxon>
        <taxon>Acanthomorphata</taxon>
        <taxon>Ovalentaria</taxon>
        <taxon>Atherinomorphae</taxon>
        <taxon>Cyprinodontiformes</taxon>
        <taxon>Fundulidae</taxon>
        <taxon>Fundulus</taxon>
    </lineage>
</organism>
<keyword evidence="1" id="KW-0175">Coiled coil</keyword>
<feature type="signal peptide" evidence="2">
    <location>
        <begin position="1"/>
        <end position="20"/>
    </location>
</feature>
<reference evidence="3" key="1">
    <citation type="submission" date="2015-01" db="EMBL/GenBank/DDBJ databases">
        <title>EvidentialGene: Evidence-directed Construction of Complete mRNA Transcriptomes without Genomes.</title>
        <authorList>
            <person name="Gilbert D.G."/>
        </authorList>
    </citation>
    <scope>NUCLEOTIDE SEQUENCE</scope>
</reference>
<feature type="coiled-coil region" evidence="1">
    <location>
        <begin position="70"/>
        <end position="126"/>
    </location>
</feature>
<dbReference type="EMBL" id="GCES01067342">
    <property type="protein sequence ID" value="JAR18981.1"/>
    <property type="molecule type" value="Transcribed_RNA"/>
</dbReference>
<evidence type="ECO:0000313" key="4">
    <source>
        <dbReference type="Ensembl" id="ENSFHEP00000007089.1"/>
    </source>
</evidence>
<keyword evidence="2" id="KW-0732">Signal</keyword>
<keyword evidence="5" id="KW-1185">Reference proteome</keyword>
<proteinExistence type="predicted"/>
<protein>
    <submittedName>
        <fullName evidence="3 4">Type-4 ice-structuring protein</fullName>
    </submittedName>
</protein>
<sequence>MKLFLIAALLVLALTHGSFAEHAGAQLTQYLENIKAKINRDLHDFMDQTSLKDHAETFLENRQAAFEPVAVKIQSQLEDMKAAAGDMEDQIKPLADNVKQKVNPLIANLQEKMETIMQMLAEHAKTAHK</sequence>
<dbReference type="OrthoDB" id="8446556at2759"/>
<name>A0A146VNP5_FUNHE</name>
<dbReference type="GeneID" id="105935088"/>
<dbReference type="SUPFAM" id="SSF58113">
    <property type="entry name" value="Apolipoprotein A-I"/>
    <property type="match status" value="1"/>
</dbReference>
<accession>A0A146VNP5</accession>
<dbReference type="Gene3D" id="1.20.120.20">
    <property type="entry name" value="Apolipoprotein"/>
    <property type="match status" value="1"/>
</dbReference>